<name>A0A101E423_9THEO</name>
<keyword evidence="3" id="KW-0489">Methyltransferase</keyword>
<sequence length="222" mass="25248">MVDFLMHTIVLAFDYARLELASHVDIISCFLSLLKKIFKIWGDKMERDIQDALEILGRGKGFALDIGTGRGRMASGLAEYGYDVVSLDESLEALKRAREFIRESGVEEKVLLMVGDGHSLPFLDETFDVVATYNALHHMRDYKRVLDEMVRVCKKGGKIVISELNEYGKKVVEESHRKRGSHHEANISIVDVSSYLEKEYRIVGEIKPSERTDIYIATNISF</sequence>
<dbReference type="SUPFAM" id="SSF53335">
    <property type="entry name" value="S-adenosyl-L-methionine-dependent methyltransferases"/>
    <property type="match status" value="1"/>
</dbReference>
<keyword evidence="1 3" id="KW-0808">Transferase</keyword>
<evidence type="ECO:0000313" key="3">
    <source>
        <dbReference type="EMBL" id="HBT50291.1"/>
    </source>
</evidence>
<dbReference type="GO" id="GO:0008757">
    <property type="term" value="F:S-adenosylmethionine-dependent methyltransferase activity"/>
    <property type="evidence" value="ECO:0007669"/>
    <property type="project" value="InterPro"/>
</dbReference>
<dbReference type="PANTHER" id="PTHR44068:SF11">
    <property type="entry name" value="GERANYL DIPHOSPHATE 2-C-METHYLTRANSFERASE"/>
    <property type="match status" value="1"/>
</dbReference>
<feature type="domain" description="Methyltransferase type 11" evidence="2">
    <location>
        <begin position="64"/>
        <end position="161"/>
    </location>
</feature>
<gene>
    <name evidence="3" type="ORF">DEA61_11060</name>
</gene>
<proteinExistence type="predicted"/>
<dbReference type="Proteomes" id="UP000264445">
    <property type="component" value="Unassembled WGS sequence"/>
</dbReference>
<dbReference type="InterPro" id="IPR013216">
    <property type="entry name" value="Methyltransf_11"/>
</dbReference>
<protein>
    <submittedName>
        <fullName evidence="3">SAM-dependent methyltransferase</fullName>
    </submittedName>
</protein>
<dbReference type="RefSeq" id="WP_278429554.1">
    <property type="nucleotide sequence ID" value="NZ_DOLB01000163.1"/>
</dbReference>
<dbReference type="Pfam" id="PF08241">
    <property type="entry name" value="Methyltransf_11"/>
    <property type="match status" value="1"/>
</dbReference>
<organism evidence="3 4">
    <name type="scientific">Caldanaerobacter subterraneus</name>
    <dbReference type="NCBI Taxonomy" id="911092"/>
    <lineage>
        <taxon>Bacteria</taxon>
        <taxon>Bacillati</taxon>
        <taxon>Bacillota</taxon>
        <taxon>Clostridia</taxon>
        <taxon>Thermoanaerobacterales</taxon>
        <taxon>Thermoanaerobacteraceae</taxon>
        <taxon>Caldanaerobacter</taxon>
    </lineage>
</organism>
<comment type="caution">
    <text evidence="3">The sequence shown here is derived from an EMBL/GenBank/DDBJ whole genome shotgun (WGS) entry which is preliminary data.</text>
</comment>
<dbReference type="Gene3D" id="3.40.50.150">
    <property type="entry name" value="Vaccinia Virus protein VP39"/>
    <property type="match status" value="1"/>
</dbReference>
<dbReference type="PANTHER" id="PTHR44068">
    <property type="entry name" value="ZGC:194242"/>
    <property type="match status" value="1"/>
</dbReference>
<dbReference type="InterPro" id="IPR029063">
    <property type="entry name" value="SAM-dependent_MTases_sf"/>
</dbReference>
<accession>A0A101E423</accession>
<dbReference type="CDD" id="cd02440">
    <property type="entry name" value="AdoMet_MTases"/>
    <property type="match status" value="1"/>
</dbReference>
<dbReference type="InterPro" id="IPR050447">
    <property type="entry name" value="Erg6_SMT_methyltransf"/>
</dbReference>
<reference evidence="3 4" key="1">
    <citation type="journal article" date="2018" name="Nat. Biotechnol.">
        <title>A standardized bacterial taxonomy based on genome phylogeny substantially revises the tree of life.</title>
        <authorList>
            <person name="Parks D.H."/>
            <person name="Chuvochina M."/>
            <person name="Waite D.W."/>
            <person name="Rinke C."/>
            <person name="Skarshewski A."/>
            <person name="Chaumeil P.A."/>
            <person name="Hugenholtz P."/>
        </authorList>
    </citation>
    <scope>NUCLEOTIDE SEQUENCE [LARGE SCALE GENOMIC DNA]</scope>
    <source>
        <strain evidence="3">UBA12544</strain>
    </source>
</reference>
<evidence type="ECO:0000259" key="2">
    <source>
        <dbReference type="Pfam" id="PF08241"/>
    </source>
</evidence>
<evidence type="ECO:0000313" key="4">
    <source>
        <dbReference type="Proteomes" id="UP000264445"/>
    </source>
</evidence>
<dbReference type="AlphaFoldDB" id="A0A101E423"/>
<dbReference type="EMBL" id="DOLB01000163">
    <property type="protein sequence ID" value="HBT50291.1"/>
    <property type="molecule type" value="Genomic_DNA"/>
</dbReference>
<dbReference type="GO" id="GO:0032259">
    <property type="term" value="P:methylation"/>
    <property type="evidence" value="ECO:0007669"/>
    <property type="project" value="UniProtKB-KW"/>
</dbReference>
<evidence type="ECO:0000256" key="1">
    <source>
        <dbReference type="ARBA" id="ARBA00022679"/>
    </source>
</evidence>